<keyword evidence="4 16" id="KW-0349">Heme</keyword>
<keyword evidence="11 16" id="KW-0408">Iron</keyword>
<dbReference type="PROSITE" id="PS50857">
    <property type="entry name" value="COX2_CUA"/>
    <property type="match status" value="1"/>
</dbReference>
<evidence type="ECO:0000259" key="22">
    <source>
        <dbReference type="PROSITE" id="PS51007"/>
    </source>
</evidence>
<feature type="domain" description="Cytochrome oxidase subunit II copper A binding" evidence="20">
    <location>
        <begin position="125"/>
        <end position="239"/>
    </location>
</feature>
<dbReference type="EMBL" id="JAPDHZ010000003">
    <property type="protein sequence ID" value="MDG0792744.1"/>
    <property type="molecule type" value="Genomic_DNA"/>
</dbReference>
<evidence type="ECO:0000313" key="24">
    <source>
        <dbReference type="Proteomes" id="UP001153387"/>
    </source>
</evidence>
<dbReference type="SUPFAM" id="SSF81464">
    <property type="entry name" value="Cytochrome c oxidase subunit II-like, transmembrane region"/>
    <property type="match status" value="1"/>
</dbReference>
<evidence type="ECO:0000256" key="7">
    <source>
        <dbReference type="ARBA" id="ARBA00022723"/>
    </source>
</evidence>
<evidence type="ECO:0000256" key="14">
    <source>
        <dbReference type="ARBA" id="ARBA00024688"/>
    </source>
</evidence>
<comment type="caution">
    <text evidence="23">The sequence shown here is derived from an EMBL/GenBank/DDBJ whole genome shotgun (WGS) entry which is preliminary data.</text>
</comment>
<dbReference type="InterPro" id="IPR045187">
    <property type="entry name" value="CcO_II"/>
</dbReference>
<comment type="subcellular location">
    <subcellularLocation>
        <location evidence="17">Cell membrane</location>
        <topology evidence="17">Multi-pass membrane protein</topology>
    </subcellularLocation>
    <subcellularLocation>
        <location evidence="1">Membrane</location>
        <topology evidence="1">Multi-pass membrane protein</topology>
    </subcellularLocation>
</comment>
<comment type="function">
    <text evidence="14 18">Subunits I and II form the functional core of the enzyme complex. Electrons originating in cytochrome c are transferred via heme a and Cu(A) to the binuclear center formed by heme a3 and Cu(B).</text>
</comment>
<keyword evidence="13 19" id="KW-0472">Membrane</keyword>
<dbReference type="InterPro" id="IPR011759">
    <property type="entry name" value="Cyt_c_oxidase_su2_TM_dom"/>
</dbReference>
<evidence type="ECO:0000256" key="18">
    <source>
        <dbReference type="RuleBase" id="RU004024"/>
    </source>
</evidence>
<evidence type="ECO:0000256" key="13">
    <source>
        <dbReference type="ARBA" id="ARBA00023136"/>
    </source>
</evidence>
<keyword evidence="24" id="KW-1185">Reference proteome</keyword>
<dbReference type="SUPFAM" id="SSF46626">
    <property type="entry name" value="Cytochrome c"/>
    <property type="match status" value="1"/>
</dbReference>
<dbReference type="InterPro" id="IPR036909">
    <property type="entry name" value="Cyt_c-like_dom_sf"/>
</dbReference>
<dbReference type="Pfam" id="PF00116">
    <property type="entry name" value="COX2"/>
    <property type="match status" value="1"/>
</dbReference>
<dbReference type="GO" id="GO:0005886">
    <property type="term" value="C:plasma membrane"/>
    <property type="evidence" value="ECO:0007669"/>
    <property type="project" value="UniProtKB-SubCell"/>
</dbReference>
<evidence type="ECO:0000259" key="21">
    <source>
        <dbReference type="PROSITE" id="PS50999"/>
    </source>
</evidence>
<keyword evidence="6 17" id="KW-0812">Transmembrane</keyword>
<dbReference type="PROSITE" id="PS00078">
    <property type="entry name" value="COX2"/>
    <property type="match status" value="1"/>
</dbReference>
<dbReference type="Pfam" id="PF02790">
    <property type="entry name" value="COX2_TM"/>
    <property type="match status" value="1"/>
</dbReference>
<evidence type="ECO:0000256" key="12">
    <source>
        <dbReference type="ARBA" id="ARBA00023008"/>
    </source>
</evidence>
<evidence type="ECO:0000313" key="23">
    <source>
        <dbReference type="EMBL" id="MDG0792744.1"/>
    </source>
</evidence>
<dbReference type="PANTHER" id="PTHR22888">
    <property type="entry name" value="CYTOCHROME C OXIDASE, SUBUNIT II"/>
    <property type="match status" value="1"/>
</dbReference>
<dbReference type="InterPro" id="IPR001505">
    <property type="entry name" value="Copper_CuA"/>
</dbReference>
<evidence type="ECO:0000256" key="9">
    <source>
        <dbReference type="ARBA" id="ARBA00022982"/>
    </source>
</evidence>
<dbReference type="Proteomes" id="UP001153387">
    <property type="component" value="Unassembled WGS sequence"/>
</dbReference>
<name>A0A9X4KJT3_9BACL</name>
<feature type="domain" description="Cytochrome c" evidence="22">
    <location>
        <begin position="247"/>
        <end position="354"/>
    </location>
</feature>
<evidence type="ECO:0000256" key="6">
    <source>
        <dbReference type="ARBA" id="ARBA00022692"/>
    </source>
</evidence>
<dbReference type="PROSITE" id="PS51007">
    <property type="entry name" value="CYTC"/>
    <property type="match status" value="1"/>
</dbReference>
<feature type="domain" description="Cytochrome oxidase subunit II transmembrane region profile" evidence="21">
    <location>
        <begin position="24"/>
        <end position="121"/>
    </location>
</feature>
<dbReference type="AlphaFoldDB" id="A0A9X4KJT3"/>
<evidence type="ECO:0000256" key="19">
    <source>
        <dbReference type="SAM" id="Phobius"/>
    </source>
</evidence>
<dbReference type="InterPro" id="IPR002429">
    <property type="entry name" value="CcO_II-like_C"/>
</dbReference>
<dbReference type="PROSITE" id="PS50999">
    <property type="entry name" value="COX2_TM"/>
    <property type="match status" value="1"/>
</dbReference>
<keyword evidence="7 16" id="KW-0479">Metal-binding</keyword>
<keyword evidence="12 18" id="KW-0186">Copper</keyword>
<gene>
    <name evidence="23" type="primary">coxB</name>
    <name evidence="23" type="ORF">OMP38_19095</name>
</gene>
<accession>A0A9X4KJT3</accession>
<dbReference type="GO" id="GO:0016491">
    <property type="term" value="F:oxidoreductase activity"/>
    <property type="evidence" value="ECO:0007669"/>
    <property type="project" value="InterPro"/>
</dbReference>
<evidence type="ECO:0000256" key="4">
    <source>
        <dbReference type="ARBA" id="ARBA00022617"/>
    </source>
</evidence>
<evidence type="ECO:0000256" key="16">
    <source>
        <dbReference type="PROSITE-ProRule" id="PRU00433"/>
    </source>
</evidence>
<keyword evidence="5 17" id="KW-0679">Respiratory chain</keyword>
<organism evidence="23 24">
    <name type="scientific">Cohnella ginsengisoli</name>
    <dbReference type="NCBI Taxonomy" id="425004"/>
    <lineage>
        <taxon>Bacteria</taxon>
        <taxon>Bacillati</taxon>
        <taxon>Bacillota</taxon>
        <taxon>Bacilli</taxon>
        <taxon>Bacillales</taxon>
        <taxon>Paenibacillaceae</taxon>
        <taxon>Cohnella</taxon>
    </lineage>
</organism>
<keyword evidence="10 19" id="KW-1133">Transmembrane helix</keyword>
<keyword evidence="9 17" id="KW-0249">Electron transport</keyword>
<dbReference type="GO" id="GO:0020037">
    <property type="term" value="F:heme binding"/>
    <property type="evidence" value="ECO:0007669"/>
    <property type="project" value="InterPro"/>
</dbReference>
<evidence type="ECO:0000256" key="1">
    <source>
        <dbReference type="ARBA" id="ARBA00004141"/>
    </source>
</evidence>
<feature type="transmembrane region" description="Helical" evidence="19">
    <location>
        <begin position="51"/>
        <end position="72"/>
    </location>
</feature>
<proteinExistence type="inferred from homology"/>
<dbReference type="InterPro" id="IPR009056">
    <property type="entry name" value="Cyt_c-like_dom"/>
</dbReference>
<evidence type="ECO:0000256" key="11">
    <source>
        <dbReference type="ARBA" id="ARBA00023004"/>
    </source>
</evidence>
<evidence type="ECO:0000256" key="5">
    <source>
        <dbReference type="ARBA" id="ARBA00022660"/>
    </source>
</evidence>
<evidence type="ECO:0000256" key="8">
    <source>
        <dbReference type="ARBA" id="ARBA00022967"/>
    </source>
</evidence>
<dbReference type="GO" id="GO:0042773">
    <property type="term" value="P:ATP synthesis coupled electron transport"/>
    <property type="evidence" value="ECO:0007669"/>
    <property type="project" value="TreeGrafter"/>
</dbReference>
<dbReference type="PROSITE" id="PS51257">
    <property type="entry name" value="PROKAR_LIPOPROTEIN"/>
    <property type="match status" value="1"/>
</dbReference>
<dbReference type="Pfam" id="PF00034">
    <property type="entry name" value="Cytochrom_C"/>
    <property type="match status" value="1"/>
</dbReference>
<dbReference type="RefSeq" id="WP_277566509.1">
    <property type="nucleotide sequence ID" value="NZ_JAPDHZ010000003.1"/>
</dbReference>
<dbReference type="InterPro" id="IPR036257">
    <property type="entry name" value="Cyt_c_oxidase_su2_TM_sf"/>
</dbReference>
<dbReference type="SUPFAM" id="SSF49503">
    <property type="entry name" value="Cupredoxins"/>
    <property type="match status" value="1"/>
</dbReference>
<comment type="cofactor">
    <cofactor evidence="18">
        <name>Cu cation</name>
        <dbReference type="ChEBI" id="CHEBI:23378"/>
    </cofactor>
    <text evidence="18">Binds a copper A center.</text>
</comment>
<protein>
    <recommendedName>
        <fullName evidence="18">Cytochrome c oxidase subunit 2</fullName>
        <ecNumber evidence="18">7.1.1.9</ecNumber>
    </recommendedName>
</protein>
<comment type="catalytic activity">
    <reaction evidence="15 18">
        <text>4 Fe(II)-[cytochrome c] + O2 + 8 H(+)(in) = 4 Fe(III)-[cytochrome c] + 2 H2O + 4 H(+)(out)</text>
        <dbReference type="Rhea" id="RHEA:11436"/>
        <dbReference type="Rhea" id="RHEA-COMP:10350"/>
        <dbReference type="Rhea" id="RHEA-COMP:14399"/>
        <dbReference type="ChEBI" id="CHEBI:15377"/>
        <dbReference type="ChEBI" id="CHEBI:15378"/>
        <dbReference type="ChEBI" id="CHEBI:15379"/>
        <dbReference type="ChEBI" id="CHEBI:29033"/>
        <dbReference type="ChEBI" id="CHEBI:29034"/>
        <dbReference type="EC" id="7.1.1.9"/>
    </reaction>
</comment>
<keyword evidence="8" id="KW-1278">Translocase</keyword>
<evidence type="ECO:0000256" key="15">
    <source>
        <dbReference type="ARBA" id="ARBA00047816"/>
    </source>
</evidence>
<sequence length="357" mass="39092">MMNRWRVLKRLLPLMAGMALLLSACGRDDLSTLSPQGPVAQKQFDLMTLSISIMALVVVVVFAICIYVLIRFRRRKGDNTIPKQVEGNHTLEIIWTVVPIILLLILGVPTINTVFGLSKDYSKDPEAVQVTVTSHQYWWEFEYPEYGIKTAQELIVPTGRKIQFKLASGDVTHAFWIPSIGGKIDTNAGLGTTNKLYLEFPNEGVFRGKCAELCGPSHALMDFKAKAVNQASFDRWVAAMKAPVAMPADEKVKAAFESKCLTCHAIGETNAGSAAPNLTGVGSRLTVGGILYNDEKSVEENLKDWISHAQTIKPGNQMPDVSTNVKYGPGKGTTATGLTEEELDGIAKYLAGQKLEY</sequence>
<dbReference type="EC" id="7.1.1.9" evidence="18"/>
<evidence type="ECO:0000256" key="3">
    <source>
        <dbReference type="ARBA" id="ARBA00022448"/>
    </source>
</evidence>
<evidence type="ECO:0000256" key="10">
    <source>
        <dbReference type="ARBA" id="ARBA00022989"/>
    </source>
</evidence>
<dbReference type="GO" id="GO:0004129">
    <property type="term" value="F:cytochrome-c oxidase activity"/>
    <property type="evidence" value="ECO:0007669"/>
    <property type="project" value="UniProtKB-EC"/>
</dbReference>
<feature type="transmembrane region" description="Helical" evidence="19">
    <location>
        <begin position="93"/>
        <end position="115"/>
    </location>
</feature>
<dbReference type="InterPro" id="IPR008972">
    <property type="entry name" value="Cupredoxin"/>
</dbReference>
<keyword evidence="3 17" id="KW-0813">Transport</keyword>
<dbReference type="Gene3D" id="1.10.287.90">
    <property type="match status" value="1"/>
</dbReference>
<comment type="similarity">
    <text evidence="2 17">Belongs to the cytochrome c oxidase subunit 2 family.</text>
</comment>
<dbReference type="PANTHER" id="PTHR22888:SF10">
    <property type="entry name" value="CYTOCHROME C OXIDASE SUBUNIT 2"/>
    <property type="match status" value="1"/>
</dbReference>
<dbReference type="NCBIfam" id="TIGR02866">
    <property type="entry name" value="CoxB"/>
    <property type="match status" value="1"/>
</dbReference>
<evidence type="ECO:0000259" key="20">
    <source>
        <dbReference type="PROSITE" id="PS50857"/>
    </source>
</evidence>
<reference evidence="23 24" key="1">
    <citation type="submission" date="2022-10" db="EMBL/GenBank/DDBJ databases">
        <title>Comparative genomic analysis of Cohnella hashimotonis sp. nov., isolated from the International Space Station.</title>
        <authorList>
            <person name="Simpson A."/>
            <person name="Venkateswaran K."/>
        </authorList>
    </citation>
    <scope>NUCLEOTIDE SEQUENCE [LARGE SCALE GENOMIC DNA]</scope>
    <source>
        <strain evidence="23 24">DSM 18997</strain>
    </source>
</reference>
<dbReference type="InterPro" id="IPR014222">
    <property type="entry name" value="Cyt_c_oxidase_su2"/>
</dbReference>
<dbReference type="PRINTS" id="PR01166">
    <property type="entry name" value="CYCOXIDASEII"/>
</dbReference>
<evidence type="ECO:0000256" key="17">
    <source>
        <dbReference type="RuleBase" id="RU000456"/>
    </source>
</evidence>
<dbReference type="GO" id="GO:0005507">
    <property type="term" value="F:copper ion binding"/>
    <property type="evidence" value="ECO:0007669"/>
    <property type="project" value="InterPro"/>
</dbReference>
<dbReference type="Gene3D" id="2.60.40.420">
    <property type="entry name" value="Cupredoxins - blue copper proteins"/>
    <property type="match status" value="1"/>
</dbReference>
<evidence type="ECO:0000256" key="2">
    <source>
        <dbReference type="ARBA" id="ARBA00007866"/>
    </source>
</evidence>